<keyword evidence="3" id="KW-1185">Reference proteome</keyword>
<sequence>MTTPCCTRCHDQVGVAHVCQPPFRDQSRTQTLPYFWSQQLAIKGTTGPFRKLAVLLTQGRAGRRSRNFAILILLGVVIARALNRTLSSASCLLIVLGVESGVLASGAPGGVSGHLSGGRDGRGILAVILGLVLERGTVLALATFGSRTGEGDARC</sequence>
<accession>A0ABR1USN8</accession>
<dbReference type="Proteomes" id="UP001480595">
    <property type="component" value="Unassembled WGS sequence"/>
</dbReference>
<keyword evidence="1" id="KW-0812">Transmembrane</keyword>
<evidence type="ECO:0000256" key="1">
    <source>
        <dbReference type="SAM" id="Phobius"/>
    </source>
</evidence>
<feature type="transmembrane region" description="Helical" evidence="1">
    <location>
        <begin position="123"/>
        <end position="144"/>
    </location>
</feature>
<evidence type="ECO:0000313" key="3">
    <source>
        <dbReference type="Proteomes" id="UP001480595"/>
    </source>
</evidence>
<proteinExistence type="predicted"/>
<comment type="caution">
    <text evidence="2">The sequence shown here is derived from an EMBL/GenBank/DDBJ whole genome shotgun (WGS) entry which is preliminary data.</text>
</comment>
<evidence type="ECO:0000313" key="2">
    <source>
        <dbReference type="EMBL" id="KAK8061952.1"/>
    </source>
</evidence>
<dbReference type="RefSeq" id="XP_066715214.1">
    <property type="nucleotide sequence ID" value="XM_066859727.1"/>
</dbReference>
<name>A0ABR1USN8_9PEZI</name>
<keyword evidence="1" id="KW-0472">Membrane</keyword>
<reference evidence="2 3" key="1">
    <citation type="submission" date="2023-01" db="EMBL/GenBank/DDBJ databases">
        <title>Analysis of 21 Apiospora genomes using comparative genomics revels a genus with tremendous synthesis potential of carbohydrate active enzymes and secondary metabolites.</title>
        <authorList>
            <person name="Sorensen T."/>
        </authorList>
    </citation>
    <scope>NUCLEOTIDE SEQUENCE [LARGE SCALE GENOMIC DNA]</scope>
    <source>
        <strain evidence="2 3">CBS 135458</strain>
    </source>
</reference>
<organism evidence="2 3">
    <name type="scientific">Apiospora phragmitis</name>
    <dbReference type="NCBI Taxonomy" id="2905665"/>
    <lineage>
        <taxon>Eukaryota</taxon>
        <taxon>Fungi</taxon>
        <taxon>Dikarya</taxon>
        <taxon>Ascomycota</taxon>
        <taxon>Pezizomycotina</taxon>
        <taxon>Sordariomycetes</taxon>
        <taxon>Xylariomycetidae</taxon>
        <taxon>Amphisphaeriales</taxon>
        <taxon>Apiosporaceae</taxon>
        <taxon>Apiospora</taxon>
    </lineage>
</organism>
<feature type="transmembrane region" description="Helical" evidence="1">
    <location>
        <begin position="92"/>
        <end position="111"/>
    </location>
</feature>
<gene>
    <name evidence="2" type="ORF">PG994_008318</name>
</gene>
<protein>
    <submittedName>
        <fullName evidence="2">Uncharacterized protein</fullName>
    </submittedName>
</protein>
<dbReference type="EMBL" id="JAQQWL010000008">
    <property type="protein sequence ID" value="KAK8061952.1"/>
    <property type="molecule type" value="Genomic_DNA"/>
</dbReference>
<dbReference type="GeneID" id="92092790"/>
<keyword evidence="1" id="KW-1133">Transmembrane helix</keyword>